<evidence type="ECO:0000256" key="4">
    <source>
        <dbReference type="ARBA" id="ARBA00022438"/>
    </source>
</evidence>
<keyword evidence="11" id="KW-1185">Reference proteome</keyword>
<dbReference type="NCBIfam" id="NF002073">
    <property type="entry name" value="PRK00913.1-2"/>
    <property type="match status" value="1"/>
</dbReference>
<feature type="binding site" evidence="8">
    <location>
        <position position="268"/>
    </location>
    <ligand>
        <name>Mn(2+)</name>
        <dbReference type="ChEBI" id="CHEBI:29035"/>
        <label>2</label>
    </ligand>
</feature>
<evidence type="ECO:0000256" key="2">
    <source>
        <dbReference type="ARBA" id="ARBA00000967"/>
    </source>
</evidence>
<dbReference type="GO" id="GO:0070006">
    <property type="term" value="F:metalloaminopeptidase activity"/>
    <property type="evidence" value="ECO:0007669"/>
    <property type="project" value="InterPro"/>
</dbReference>
<evidence type="ECO:0000313" key="11">
    <source>
        <dbReference type="Proteomes" id="UP000516421"/>
    </source>
</evidence>
<comment type="cofactor">
    <cofactor evidence="8">
        <name>Mn(2+)</name>
        <dbReference type="ChEBI" id="CHEBI:29035"/>
    </cofactor>
    <text evidence="8">Binds 2 manganese ions per subunit.</text>
</comment>
<feature type="active site" evidence="8">
    <location>
        <position position="354"/>
    </location>
</feature>
<dbReference type="Gene3D" id="3.40.630.10">
    <property type="entry name" value="Zn peptidases"/>
    <property type="match status" value="1"/>
</dbReference>
<dbReference type="Pfam" id="PF02789">
    <property type="entry name" value="Peptidase_M17_N"/>
    <property type="match status" value="1"/>
</dbReference>
<keyword evidence="8" id="KW-0963">Cytoplasm</keyword>
<feature type="binding site" evidence="8">
    <location>
        <position position="352"/>
    </location>
    <ligand>
        <name>Mn(2+)</name>
        <dbReference type="ChEBI" id="CHEBI:29035"/>
        <label>2</label>
    </ligand>
</feature>
<dbReference type="GO" id="GO:0030145">
    <property type="term" value="F:manganese ion binding"/>
    <property type="evidence" value="ECO:0007669"/>
    <property type="project" value="UniProtKB-UniRule"/>
</dbReference>
<evidence type="ECO:0000256" key="8">
    <source>
        <dbReference type="HAMAP-Rule" id="MF_00181"/>
    </source>
</evidence>
<dbReference type="PANTHER" id="PTHR11963">
    <property type="entry name" value="LEUCINE AMINOPEPTIDASE-RELATED"/>
    <property type="match status" value="1"/>
</dbReference>
<dbReference type="PRINTS" id="PR00481">
    <property type="entry name" value="LAMNOPPTDASE"/>
</dbReference>
<evidence type="ECO:0000256" key="6">
    <source>
        <dbReference type="ARBA" id="ARBA00022801"/>
    </source>
</evidence>
<reference evidence="10 11" key="1">
    <citation type="submission" date="2020-09" db="EMBL/GenBank/DDBJ databases">
        <title>Investigation of environmental microbe.</title>
        <authorList>
            <person name="Ou Y."/>
            <person name="Kang Q."/>
        </authorList>
    </citation>
    <scope>NUCLEOTIDE SEQUENCE [LARGE SCALE GENOMIC DNA]</scope>
    <source>
        <strain evidence="10 11">KJZ-9</strain>
    </source>
</reference>
<dbReference type="InterPro" id="IPR000819">
    <property type="entry name" value="Peptidase_M17_C"/>
</dbReference>
<comment type="similarity">
    <text evidence="3 8">Belongs to the peptidase M17 family.</text>
</comment>
<dbReference type="SUPFAM" id="SSF53187">
    <property type="entry name" value="Zn-dependent exopeptidases"/>
    <property type="match status" value="1"/>
</dbReference>
<accession>A0A7H2BHM7</accession>
<name>A0A7H2BHM7_9MICC</name>
<sequence length="505" mass="52995">MTESADLMFSVASSDLEALEAQVLVLGAYSTEQGPQLAEHSLDSKTAEGLQAILKDMGVTGSADQLTRLPGFEGTATDVVAIIGLGAPTENPQDQLNTFRLAAGSAVQQLAGFAEIAIDFRADSVEAVAAIAEGAAFGAFVDTQLRTKNLEEVKAPVESVVIISDVETSQATPALTRALILGQAVDSTRRLVNTPPSHLYPDSFAQKAQERVADLTDVSVKIFDEKKLAKEGFGGILGVGQGSVRPPRLVEVKYSPKKAKKSVALVGKGITFDTGGISLKPANSMIPMKSDMAGAATVLNAVAAAAELELPVEVTAYLCIAENMPSGSAIRPEDVLVMRGGTTVEVLNTDAEGRLVMADGLAYASESNPDFILDVATLTGAQMVALGTRYAAVMGEETTRNKVVEASLEAGEDFWAMPLPEHMRSELKSPVADVKNMGDSRMGGMLIAGLFLEEFVGEKNGKKIPWAHLDIAGPSFNEGSAHGFTPKEATGASLATVVKFLENLV</sequence>
<dbReference type="Gene3D" id="3.40.220.10">
    <property type="entry name" value="Leucine Aminopeptidase, subunit E, domain 1"/>
    <property type="match status" value="1"/>
</dbReference>
<dbReference type="InterPro" id="IPR023042">
    <property type="entry name" value="Peptidase_M17_leu_NH2_pept"/>
</dbReference>
<dbReference type="AlphaFoldDB" id="A0A7H2BHM7"/>
<dbReference type="Proteomes" id="UP000516421">
    <property type="component" value="Chromosome"/>
</dbReference>
<dbReference type="PROSITE" id="PS00631">
    <property type="entry name" value="CYTOSOL_AP"/>
    <property type="match status" value="1"/>
</dbReference>
<evidence type="ECO:0000256" key="5">
    <source>
        <dbReference type="ARBA" id="ARBA00022670"/>
    </source>
</evidence>
<dbReference type="KEGG" id="rama:IDM48_07035"/>
<dbReference type="InterPro" id="IPR011356">
    <property type="entry name" value="Leucine_aapep/pepB"/>
</dbReference>
<feature type="binding site" evidence="8">
    <location>
        <position position="352"/>
    </location>
    <ligand>
        <name>Mn(2+)</name>
        <dbReference type="ChEBI" id="CHEBI:29035"/>
        <label>1</label>
    </ligand>
</feature>
<dbReference type="GO" id="GO:0005737">
    <property type="term" value="C:cytoplasm"/>
    <property type="evidence" value="ECO:0007669"/>
    <property type="project" value="UniProtKB-SubCell"/>
</dbReference>
<feature type="binding site" evidence="8">
    <location>
        <position position="350"/>
    </location>
    <ligand>
        <name>Mn(2+)</name>
        <dbReference type="ChEBI" id="CHEBI:29035"/>
        <label>1</label>
    </ligand>
</feature>
<dbReference type="CDD" id="cd00433">
    <property type="entry name" value="Peptidase_M17"/>
    <property type="match status" value="1"/>
</dbReference>
<dbReference type="Pfam" id="PF00883">
    <property type="entry name" value="Peptidase_M17"/>
    <property type="match status" value="1"/>
</dbReference>
<feature type="active site" evidence="8">
    <location>
        <position position="280"/>
    </location>
</feature>
<dbReference type="HAMAP" id="MF_00181">
    <property type="entry name" value="Cytosol_peptidase_M17"/>
    <property type="match status" value="1"/>
</dbReference>
<dbReference type="RefSeq" id="WP_190616687.1">
    <property type="nucleotide sequence ID" value="NZ_CP061538.1"/>
</dbReference>
<evidence type="ECO:0000256" key="1">
    <source>
        <dbReference type="ARBA" id="ARBA00000135"/>
    </source>
</evidence>
<protein>
    <recommendedName>
        <fullName evidence="8">Probable cytosol aminopeptidase</fullName>
        <ecNumber evidence="8">3.4.11.1</ecNumber>
    </recommendedName>
    <alternativeName>
        <fullName evidence="8">Leucine aminopeptidase</fullName>
        <shortName evidence="8">LAP</shortName>
        <ecNumber evidence="8">3.4.11.10</ecNumber>
    </alternativeName>
    <alternativeName>
        <fullName evidence="8">Leucyl aminopeptidase</fullName>
    </alternativeName>
</protein>
<feature type="binding site" evidence="8">
    <location>
        <position position="273"/>
    </location>
    <ligand>
        <name>Mn(2+)</name>
        <dbReference type="ChEBI" id="CHEBI:29035"/>
        <label>2</label>
    </ligand>
</feature>
<gene>
    <name evidence="8" type="primary">pepA</name>
    <name evidence="10" type="ORF">IDM48_07035</name>
</gene>
<dbReference type="EC" id="3.4.11.1" evidence="8"/>
<feature type="domain" description="Cytosol aminopeptidase" evidence="9">
    <location>
        <begin position="348"/>
        <end position="355"/>
    </location>
</feature>
<comment type="function">
    <text evidence="7 8">Presumably involved in the processing and regular turnover of intracellular proteins. Catalyzes the removal of unsubstituted N-terminal amino acids from various peptides.</text>
</comment>
<keyword evidence="5 8" id="KW-0645">Protease</keyword>
<proteinExistence type="inferred from homology"/>
<dbReference type="SUPFAM" id="SSF52949">
    <property type="entry name" value="Macro domain-like"/>
    <property type="match status" value="1"/>
</dbReference>
<evidence type="ECO:0000256" key="7">
    <source>
        <dbReference type="ARBA" id="ARBA00049972"/>
    </source>
</evidence>
<evidence type="ECO:0000256" key="3">
    <source>
        <dbReference type="ARBA" id="ARBA00009528"/>
    </source>
</evidence>
<keyword evidence="4 8" id="KW-0031">Aminopeptidase</keyword>
<dbReference type="EMBL" id="CP061538">
    <property type="protein sequence ID" value="QNV39173.1"/>
    <property type="molecule type" value="Genomic_DNA"/>
</dbReference>
<dbReference type="EC" id="3.4.11.10" evidence="8"/>
<feature type="binding site" evidence="8">
    <location>
        <position position="273"/>
    </location>
    <ligand>
        <name>Mn(2+)</name>
        <dbReference type="ChEBI" id="CHEBI:29035"/>
        <label>1</label>
    </ligand>
</feature>
<dbReference type="PANTHER" id="PTHR11963:SF23">
    <property type="entry name" value="CYTOSOL AMINOPEPTIDASE"/>
    <property type="match status" value="1"/>
</dbReference>
<evidence type="ECO:0000313" key="10">
    <source>
        <dbReference type="EMBL" id="QNV39173.1"/>
    </source>
</evidence>
<comment type="catalytic activity">
    <reaction evidence="1 8">
        <text>Release of an N-terminal amino acid, Xaa-|-Yaa-, in which Xaa is preferably Leu, but may be other amino acids including Pro although not Arg or Lys, and Yaa may be Pro. Amino acid amides and methyl esters are also readily hydrolyzed, but rates on arylamides are exceedingly low.</text>
        <dbReference type="EC" id="3.4.11.1"/>
    </reaction>
</comment>
<feature type="binding site" evidence="8">
    <location>
        <position position="291"/>
    </location>
    <ligand>
        <name>Mn(2+)</name>
        <dbReference type="ChEBI" id="CHEBI:29035"/>
        <label>2</label>
    </ligand>
</feature>
<dbReference type="GO" id="GO:0006508">
    <property type="term" value="P:proteolysis"/>
    <property type="evidence" value="ECO:0007669"/>
    <property type="project" value="UniProtKB-KW"/>
</dbReference>
<evidence type="ECO:0000259" key="9">
    <source>
        <dbReference type="PROSITE" id="PS00631"/>
    </source>
</evidence>
<dbReference type="InterPro" id="IPR043472">
    <property type="entry name" value="Macro_dom-like"/>
</dbReference>
<keyword evidence="8" id="KW-0479">Metal-binding</keyword>
<comment type="subcellular location">
    <subcellularLocation>
        <location evidence="8">Cytoplasm</location>
    </subcellularLocation>
</comment>
<organism evidence="10 11">
    <name type="scientific">Rothia amarae</name>
    <dbReference type="NCBI Taxonomy" id="169480"/>
    <lineage>
        <taxon>Bacteria</taxon>
        <taxon>Bacillati</taxon>
        <taxon>Actinomycetota</taxon>
        <taxon>Actinomycetes</taxon>
        <taxon>Micrococcales</taxon>
        <taxon>Micrococcaceae</taxon>
        <taxon>Rothia</taxon>
    </lineage>
</organism>
<comment type="catalytic activity">
    <reaction evidence="2 8">
        <text>Release of an N-terminal amino acid, preferentially leucine, but not glutamic or aspartic acids.</text>
        <dbReference type="EC" id="3.4.11.10"/>
    </reaction>
</comment>
<keyword evidence="8" id="KW-0464">Manganese</keyword>
<keyword evidence="6 8" id="KW-0378">Hydrolase</keyword>
<dbReference type="InterPro" id="IPR008283">
    <property type="entry name" value="Peptidase_M17_N"/>
</dbReference>